<proteinExistence type="predicted"/>
<dbReference type="RefSeq" id="WP_189685731.1">
    <property type="nucleotide sequence ID" value="NZ_BMYK01000002.1"/>
</dbReference>
<name>A0ABQ3FXG9_9BURK</name>
<evidence type="ECO:0000313" key="1">
    <source>
        <dbReference type="EMBL" id="GHC72632.1"/>
    </source>
</evidence>
<keyword evidence="2" id="KW-1185">Reference proteome</keyword>
<comment type="caution">
    <text evidence="1">The sequence shown here is derived from an EMBL/GenBank/DDBJ whole genome shotgun (WGS) entry which is preliminary data.</text>
</comment>
<reference evidence="2" key="1">
    <citation type="journal article" date="2019" name="Int. J. Syst. Evol. Microbiol.">
        <title>The Global Catalogue of Microorganisms (GCM) 10K type strain sequencing project: providing services to taxonomists for standard genome sequencing and annotation.</title>
        <authorList>
            <consortium name="The Broad Institute Genomics Platform"/>
            <consortium name="The Broad Institute Genome Sequencing Center for Infectious Disease"/>
            <person name="Wu L."/>
            <person name="Ma J."/>
        </authorList>
    </citation>
    <scope>NUCLEOTIDE SEQUENCE [LARGE SCALE GENOMIC DNA]</scope>
    <source>
        <strain evidence="2">KCTC 23314</strain>
    </source>
</reference>
<dbReference type="Proteomes" id="UP000626210">
    <property type="component" value="Unassembled WGS sequence"/>
</dbReference>
<gene>
    <name evidence="1" type="ORF">GCM10007320_08640</name>
</gene>
<protein>
    <submittedName>
        <fullName evidence="1">Uncharacterized protein</fullName>
    </submittedName>
</protein>
<dbReference type="EMBL" id="BMYK01000002">
    <property type="protein sequence ID" value="GHC72632.1"/>
    <property type="molecule type" value="Genomic_DNA"/>
</dbReference>
<accession>A0ABQ3FXG9</accession>
<sequence length="183" mass="20635">MRPWKHFFPDVMPLVPAVAEPMAEHHIRRAAQEFCRRTRAWRETLDAVITRAGVRCYDLELPPMVELVRLESATLGCEPLELDKTKPGTHIYTPDGKELILSRGPGDGLQLVVTCSLKPDNQSPGIEDALFDLYTDEIALGAVARLTSDELKQEKFEAACDRIKIHLWRGQAATQPRAVPNYF</sequence>
<evidence type="ECO:0000313" key="2">
    <source>
        <dbReference type="Proteomes" id="UP000626210"/>
    </source>
</evidence>
<organism evidence="1 2">
    <name type="scientific">Pseudorhodoferax aquiterrae</name>
    <dbReference type="NCBI Taxonomy" id="747304"/>
    <lineage>
        <taxon>Bacteria</taxon>
        <taxon>Pseudomonadati</taxon>
        <taxon>Pseudomonadota</taxon>
        <taxon>Betaproteobacteria</taxon>
        <taxon>Burkholderiales</taxon>
        <taxon>Comamonadaceae</taxon>
    </lineage>
</organism>